<organism evidence="3 4">
    <name type="scientific">Nesidiocoris tenuis</name>
    <dbReference type="NCBI Taxonomy" id="355587"/>
    <lineage>
        <taxon>Eukaryota</taxon>
        <taxon>Metazoa</taxon>
        <taxon>Ecdysozoa</taxon>
        <taxon>Arthropoda</taxon>
        <taxon>Hexapoda</taxon>
        <taxon>Insecta</taxon>
        <taxon>Pterygota</taxon>
        <taxon>Neoptera</taxon>
        <taxon>Paraneoptera</taxon>
        <taxon>Hemiptera</taxon>
        <taxon>Heteroptera</taxon>
        <taxon>Panheteroptera</taxon>
        <taxon>Cimicomorpha</taxon>
        <taxon>Miridae</taxon>
        <taxon>Dicyphina</taxon>
        <taxon>Nesidiocoris</taxon>
    </lineage>
</organism>
<feature type="chain" id="PRO_5045516636" evidence="1">
    <location>
        <begin position="23"/>
        <end position="66"/>
    </location>
</feature>
<evidence type="ECO:0000259" key="2">
    <source>
        <dbReference type="PROSITE" id="PS51019"/>
    </source>
</evidence>
<dbReference type="Proteomes" id="UP001307889">
    <property type="component" value="Chromosome 10"/>
</dbReference>
<dbReference type="InterPro" id="IPR042307">
    <property type="entry name" value="Reeler_sf"/>
</dbReference>
<reference evidence="3 4" key="1">
    <citation type="submission" date="2023-09" db="EMBL/GenBank/DDBJ databases">
        <title>Nesidiocoris tenuis whole genome shotgun sequence.</title>
        <authorList>
            <person name="Shibata T."/>
            <person name="Shimoda M."/>
            <person name="Kobayashi T."/>
            <person name="Uehara T."/>
        </authorList>
    </citation>
    <scope>NUCLEOTIDE SEQUENCE [LARGE SCALE GENOMIC DNA]</scope>
    <source>
        <strain evidence="3 4">Japan</strain>
    </source>
</reference>
<evidence type="ECO:0000256" key="1">
    <source>
        <dbReference type="SAM" id="SignalP"/>
    </source>
</evidence>
<sequence>MTFTLKWFVNLWPWLILLYSSAADGAVCDRQPPGMAEPKTRADNRFTIEISGDPDVYTPGEMYTGE</sequence>
<keyword evidence="4" id="KW-1185">Reference proteome</keyword>
<feature type="signal peptide" evidence="1">
    <location>
        <begin position="1"/>
        <end position="22"/>
    </location>
</feature>
<dbReference type="EMBL" id="AP028918">
    <property type="protein sequence ID" value="BES98932.1"/>
    <property type="molecule type" value="Genomic_DNA"/>
</dbReference>
<accession>A0ABN7B832</accession>
<evidence type="ECO:0000313" key="3">
    <source>
        <dbReference type="EMBL" id="BES98932.1"/>
    </source>
</evidence>
<gene>
    <name evidence="3" type="ORF">NTJ_11749</name>
</gene>
<keyword evidence="1" id="KW-0732">Signal</keyword>
<dbReference type="InterPro" id="IPR002861">
    <property type="entry name" value="Reeler_dom"/>
</dbReference>
<evidence type="ECO:0000313" key="4">
    <source>
        <dbReference type="Proteomes" id="UP001307889"/>
    </source>
</evidence>
<dbReference type="PROSITE" id="PS51019">
    <property type="entry name" value="REELIN"/>
    <property type="match status" value="1"/>
</dbReference>
<protein>
    <submittedName>
        <fullName evidence="3">Polycystic kidney disease</fullName>
    </submittedName>
</protein>
<proteinExistence type="predicted"/>
<feature type="domain" description="Reelin" evidence="2">
    <location>
        <begin position="13"/>
        <end position="66"/>
    </location>
</feature>
<dbReference type="Gene3D" id="2.60.40.4060">
    <property type="entry name" value="Reeler domain"/>
    <property type="match status" value="1"/>
</dbReference>
<name>A0ABN7B832_9HEMI</name>